<evidence type="ECO:0000313" key="3">
    <source>
        <dbReference type="Proteomes" id="UP000010959"/>
    </source>
</evidence>
<proteinExistence type="predicted"/>
<evidence type="ECO:0000256" key="1">
    <source>
        <dbReference type="SAM" id="Phobius"/>
    </source>
</evidence>
<feature type="transmembrane region" description="Helical" evidence="1">
    <location>
        <begin position="52"/>
        <end position="71"/>
    </location>
</feature>
<reference evidence="2 3" key="1">
    <citation type="journal article" date="2013" name="Mar. Genomics">
        <title>Expression of sulfatases in Rhodopirellula baltica and the diversity of sulfatases in the genus Rhodopirellula.</title>
        <authorList>
            <person name="Wegner C.E."/>
            <person name="Richter-Heitmann T."/>
            <person name="Klindworth A."/>
            <person name="Klockow C."/>
            <person name="Richter M."/>
            <person name="Achstetter T."/>
            <person name="Glockner F.O."/>
            <person name="Harder J."/>
        </authorList>
    </citation>
    <scope>NUCLEOTIDE SEQUENCE [LARGE SCALE GENOMIC DNA]</scope>
    <source>
        <strain evidence="2 3">SWK14</strain>
    </source>
</reference>
<feature type="transmembrane region" description="Helical" evidence="1">
    <location>
        <begin position="119"/>
        <end position="140"/>
    </location>
</feature>
<keyword evidence="1" id="KW-1133">Transmembrane helix</keyword>
<organism evidence="2 3">
    <name type="scientific">Rhodopirellula baltica SWK14</name>
    <dbReference type="NCBI Taxonomy" id="993516"/>
    <lineage>
        <taxon>Bacteria</taxon>
        <taxon>Pseudomonadati</taxon>
        <taxon>Planctomycetota</taxon>
        <taxon>Planctomycetia</taxon>
        <taxon>Pirellulales</taxon>
        <taxon>Pirellulaceae</taxon>
        <taxon>Rhodopirellula</taxon>
    </lineage>
</organism>
<comment type="caution">
    <text evidence="2">The sequence shown here is derived from an EMBL/GenBank/DDBJ whole genome shotgun (WGS) entry which is preliminary data.</text>
</comment>
<sequence length="149" mass="16507">MDEIMSSDPDQDIRSRLYSAQRQFDLATILVATAAYALLFASLQLFRYPVGFAVFAAAFIAMIAFSQAFFFAGKRPRLASALAGATFFIVAHLVVRHLYAPPMPRAQSSTQIVPIGLFGMFWGYVTGTLIGSAFMVADVLRKRLFQPKR</sequence>
<evidence type="ECO:0000313" key="2">
    <source>
        <dbReference type="EMBL" id="ELP29544.1"/>
    </source>
</evidence>
<dbReference type="AlphaFoldDB" id="L7C5U1"/>
<feature type="transmembrane region" description="Helical" evidence="1">
    <location>
        <begin position="78"/>
        <end position="99"/>
    </location>
</feature>
<feature type="transmembrane region" description="Helical" evidence="1">
    <location>
        <begin position="24"/>
        <end position="46"/>
    </location>
</feature>
<accession>L7C5U1</accession>
<gene>
    <name evidence="2" type="ORF">RBSWK_06517</name>
</gene>
<keyword evidence="1" id="KW-0812">Transmembrane</keyword>
<protein>
    <submittedName>
        <fullName evidence="2">Uncharacterized protein</fullName>
    </submittedName>
</protein>
<dbReference type="Proteomes" id="UP000010959">
    <property type="component" value="Unassembled WGS sequence"/>
</dbReference>
<dbReference type="EMBL" id="AMWG01000187">
    <property type="protein sequence ID" value="ELP29544.1"/>
    <property type="molecule type" value="Genomic_DNA"/>
</dbReference>
<dbReference type="PATRIC" id="fig|993516.3.peg.6986"/>
<name>L7C5U1_RHOBT</name>
<keyword evidence="1" id="KW-0472">Membrane</keyword>